<dbReference type="Pfam" id="PF13785">
    <property type="entry name" value="DUF4178"/>
    <property type="match status" value="1"/>
</dbReference>
<proteinExistence type="predicted"/>
<dbReference type="Proteomes" id="UP000281813">
    <property type="component" value="Unassembled WGS sequence"/>
</dbReference>
<organism evidence="2 3">
    <name type="scientific">Oceanobacillus bengalensis</name>
    <dbReference type="NCBI Taxonomy" id="1435466"/>
    <lineage>
        <taxon>Bacteria</taxon>
        <taxon>Bacillati</taxon>
        <taxon>Bacillota</taxon>
        <taxon>Bacilli</taxon>
        <taxon>Bacillales</taxon>
        <taxon>Bacillaceae</taxon>
        <taxon>Oceanobacillus</taxon>
    </lineage>
</organism>
<sequence length="172" mass="19574">MGLFSNLFSKKKQNKPVPKERNALNIEIGDIVTYDLRDFEVVGKITYRDSGYEWLSYQLLEDGGHDTIWLAAEMDDELELGIYKSVQLPVTSPYPKKLEFEGKTYFLEEEGVARVQGQGRSSSLQGKETHYGDYADEDDESYLSLESWGTEIEVSVGYSIEPYELKIIAGSF</sequence>
<evidence type="ECO:0000313" key="3">
    <source>
        <dbReference type="Proteomes" id="UP000281813"/>
    </source>
</evidence>
<dbReference type="InterPro" id="IPR025235">
    <property type="entry name" value="DUF4178"/>
</dbReference>
<reference evidence="2 3" key="1">
    <citation type="journal article" date="2015" name="Antonie Van Leeuwenhoek">
        <title>Oceanobacillus bengalensis sp. nov., a bacterium isolated from seawater of the Bay of Bengal.</title>
        <authorList>
            <person name="Yongchang O."/>
            <person name="Xiang W."/>
            <person name="Wang G."/>
        </authorList>
    </citation>
    <scope>NUCLEOTIDE SEQUENCE [LARGE SCALE GENOMIC DNA]</scope>
    <source>
        <strain evidence="2 3">MCCC 1K00260</strain>
    </source>
</reference>
<accession>A0A494YWP4</accession>
<evidence type="ECO:0000259" key="1">
    <source>
        <dbReference type="Pfam" id="PF13785"/>
    </source>
</evidence>
<comment type="caution">
    <text evidence="2">The sequence shown here is derived from an EMBL/GenBank/DDBJ whole genome shotgun (WGS) entry which is preliminary data.</text>
</comment>
<protein>
    <submittedName>
        <fullName evidence="2">DUF4178 domain-containing protein</fullName>
    </submittedName>
</protein>
<dbReference type="OrthoDB" id="3775810at2"/>
<gene>
    <name evidence="2" type="ORF">D8M05_12440</name>
</gene>
<dbReference type="AlphaFoldDB" id="A0A494YWP4"/>
<dbReference type="EMBL" id="RBZO01000019">
    <property type="protein sequence ID" value="RKQ14643.1"/>
    <property type="molecule type" value="Genomic_DNA"/>
</dbReference>
<feature type="domain" description="DUF4178" evidence="1">
    <location>
        <begin position="28"/>
        <end position="162"/>
    </location>
</feature>
<name>A0A494YWP4_9BACI</name>
<evidence type="ECO:0000313" key="2">
    <source>
        <dbReference type="EMBL" id="RKQ14643.1"/>
    </source>
</evidence>
<keyword evidence="3" id="KW-1185">Reference proteome</keyword>
<dbReference type="RefSeq" id="WP_121132266.1">
    <property type="nucleotide sequence ID" value="NZ_JBHUFK010000060.1"/>
</dbReference>